<dbReference type="InterPro" id="IPR011059">
    <property type="entry name" value="Metal-dep_hydrolase_composite"/>
</dbReference>
<dbReference type="KEGG" id="reh:H16_A1013"/>
<dbReference type="InterPro" id="IPR014311">
    <property type="entry name" value="Guanine_deaminase"/>
</dbReference>
<evidence type="ECO:0000256" key="1">
    <source>
        <dbReference type="ARBA" id="ARBA00004984"/>
    </source>
</evidence>
<dbReference type="Pfam" id="PF01979">
    <property type="entry name" value="Amidohydro_1"/>
    <property type="match status" value="1"/>
</dbReference>
<evidence type="ECO:0000256" key="2">
    <source>
        <dbReference type="ARBA" id="ARBA00006745"/>
    </source>
</evidence>
<dbReference type="InterPro" id="IPR006680">
    <property type="entry name" value="Amidohydro-rel"/>
</dbReference>
<evidence type="ECO:0000256" key="8">
    <source>
        <dbReference type="RuleBase" id="RU366009"/>
    </source>
</evidence>
<dbReference type="GO" id="GO:0008892">
    <property type="term" value="F:guanine deaminase activity"/>
    <property type="evidence" value="ECO:0007669"/>
    <property type="project" value="UniProtKB-UniRule"/>
</dbReference>
<dbReference type="SUPFAM" id="SSF51556">
    <property type="entry name" value="Metallo-dependent hydrolases"/>
    <property type="match status" value="1"/>
</dbReference>
<dbReference type="GO" id="GO:0008270">
    <property type="term" value="F:zinc ion binding"/>
    <property type="evidence" value="ECO:0007669"/>
    <property type="project" value="UniProtKB-UniRule"/>
</dbReference>
<comment type="similarity">
    <text evidence="2 8">Belongs to the metallo-dependent hydrolases superfamily. ATZ/TRZ family.</text>
</comment>
<evidence type="ECO:0000313" key="11">
    <source>
        <dbReference type="EMBL" id="QCC00066.1"/>
    </source>
</evidence>
<dbReference type="InterPro" id="IPR051607">
    <property type="entry name" value="Metallo-dep_hydrolases"/>
</dbReference>
<dbReference type="EC" id="3.5.4.3" evidence="3 7"/>
<evidence type="ECO:0000256" key="4">
    <source>
        <dbReference type="ARBA" id="ARBA00022723"/>
    </source>
</evidence>
<reference evidence="10 12" key="1">
    <citation type="journal article" date="2006" name="Nat. Biotechnol.">
        <title>Genome sequence of the bioplastic-producing 'Knallgas' bacterium Ralstonia eutropha H16.</title>
        <authorList>
            <person name="Pohlmann A."/>
            <person name="Fricke W.F."/>
            <person name="Reinecke F."/>
            <person name="Kusian B."/>
            <person name="Liesegang H."/>
            <person name="Cramm R."/>
            <person name="Eitinger T."/>
            <person name="Ewering C."/>
            <person name="Potter M."/>
            <person name="Schwartz E."/>
            <person name="Strittmatter A."/>
            <person name="Voss I."/>
            <person name="Gottschalk G."/>
            <person name="Steinbuechel A."/>
            <person name="Friedrich B."/>
            <person name="Bowien B."/>
        </authorList>
    </citation>
    <scope>NUCLEOTIDE SEQUENCE [LARGE SCALE GENOMIC DNA]</scope>
    <source>
        <strain evidence="12">ATCC 17699 / DSM 428 / KCTC 22496 / NCIMB 10442 / H16 / Stanier 337</strain>
        <strain evidence="10">H16</strain>
    </source>
</reference>
<dbReference type="EMBL" id="AM260479">
    <property type="protein sequence ID" value="CAJ92155.1"/>
    <property type="molecule type" value="Genomic_DNA"/>
</dbReference>
<reference evidence="11 13" key="2">
    <citation type="submission" date="2019-04" db="EMBL/GenBank/DDBJ databases">
        <title>Long-read de novo sequencing of Cupriavidus necator H16.</title>
        <authorList>
            <person name="Little G.T."/>
            <person name="Ehsaan M."/>
            <person name="Arenas-Lopez C."/>
            <person name="Jawed K."/>
            <person name="Winzer K."/>
            <person name="Kovacs K."/>
            <person name="Malys N."/>
            <person name="Minton N.P."/>
        </authorList>
    </citation>
    <scope>NUCLEOTIDE SEQUENCE [LARGE SCALE GENOMIC DNA]</scope>
    <source>
        <strain evidence="11 13">H16</strain>
    </source>
</reference>
<dbReference type="PATRIC" id="fig|381666.6.peg.1392"/>
<comment type="pathway">
    <text evidence="1 8">Purine metabolism; guanine degradation; xanthine from guanine: step 1/1.</text>
</comment>
<evidence type="ECO:0000313" key="10">
    <source>
        <dbReference type="EMBL" id="CAJ92155.1"/>
    </source>
</evidence>
<dbReference type="Gene3D" id="3.20.20.140">
    <property type="entry name" value="Metal-dependent hydrolases"/>
    <property type="match status" value="1"/>
</dbReference>
<dbReference type="GO" id="GO:0005829">
    <property type="term" value="C:cytosol"/>
    <property type="evidence" value="ECO:0007669"/>
    <property type="project" value="TreeGrafter"/>
</dbReference>
<dbReference type="GO" id="GO:0006147">
    <property type="term" value="P:guanine catabolic process"/>
    <property type="evidence" value="ECO:0007669"/>
    <property type="project" value="UniProtKB-UniRule"/>
</dbReference>
<dbReference type="PANTHER" id="PTHR11271:SF6">
    <property type="entry name" value="GUANINE DEAMINASE"/>
    <property type="match status" value="1"/>
</dbReference>
<keyword evidence="5 8" id="KW-0378">Hydrolase</keyword>
<protein>
    <recommendedName>
        <fullName evidence="3 7">Guanine deaminase</fullName>
        <shortName evidence="8">Guanase</shortName>
        <ecNumber evidence="3 7">3.5.4.3</ecNumber>
    </recommendedName>
    <alternativeName>
        <fullName evidence="8">Guanine aminohydrolase</fullName>
    </alternativeName>
</protein>
<organism evidence="10 12">
    <name type="scientific">Cupriavidus necator (strain ATCC 17699 / DSM 428 / KCTC 22496 / NCIMB 10442 / H16 / Stanier 337)</name>
    <name type="common">Ralstonia eutropha</name>
    <dbReference type="NCBI Taxonomy" id="381666"/>
    <lineage>
        <taxon>Bacteria</taxon>
        <taxon>Pseudomonadati</taxon>
        <taxon>Pseudomonadota</taxon>
        <taxon>Betaproteobacteria</taxon>
        <taxon>Burkholderiales</taxon>
        <taxon>Burkholderiaceae</taxon>
        <taxon>Cupriavidus</taxon>
    </lineage>
</organism>
<dbReference type="STRING" id="381666.H16_A1013"/>
<name>Q0KCW6_CUPNH</name>
<dbReference type="NCBIfam" id="NF006679">
    <property type="entry name" value="PRK09228.1"/>
    <property type="match status" value="1"/>
</dbReference>
<keyword evidence="4 8" id="KW-0479">Metal-binding</keyword>
<evidence type="ECO:0000313" key="13">
    <source>
        <dbReference type="Proteomes" id="UP000296079"/>
    </source>
</evidence>
<dbReference type="EMBL" id="CP039287">
    <property type="protein sequence ID" value="QCC00066.1"/>
    <property type="molecule type" value="Genomic_DNA"/>
</dbReference>
<keyword evidence="6 8" id="KW-0862">Zinc</keyword>
<evidence type="ECO:0000313" key="12">
    <source>
        <dbReference type="Proteomes" id="UP000008210"/>
    </source>
</evidence>
<proteinExistence type="inferred from homology"/>
<evidence type="ECO:0000256" key="3">
    <source>
        <dbReference type="ARBA" id="ARBA00012781"/>
    </source>
</evidence>
<dbReference type="Gene3D" id="2.30.40.10">
    <property type="entry name" value="Urease, subunit C, domain 1"/>
    <property type="match status" value="1"/>
</dbReference>
<keyword evidence="12" id="KW-1185">Reference proteome</keyword>
<comment type="function">
    <text evidence="8">Catalyzes the hydrolytic deamination of guanine, producing xanthine and ammonia.</text>
</comment>
<dbReference type="RefSeq" id="WP_011614840.1">
    <property type="nucleotide sequence ID" value="NC_008313.1"/>
</dbReference>
<evidence type="ECO:0000256" key="6">
    <source>
        <dbReference type="ARBA" id="ARBA00022833"/>
    </source>
</evidence>
<gene>
    <name evidence="10" type="primary">guaD</name>
    <name evidence="10" type="ordered locus">H16_A1013</name>
    <name evidence="11" type="ORF">E6A55_05130</name>
</gene>
<dbReference type="InterPro" id="IPR032466">
    <property type="entry name" value="Metal_Hydrolase"/>
</dbReference>
<feature type="domain" description="Amidohydrolase-related" evidence="9">
    <location>
        <begin position="74"/>
        <end position="433"/>
    </location>
</feature>
<comment type="cofactor">
    <cofactor evidence="8">
        <name>Zn(2+)</name>
        <dbReference type="ChEBI" id="CHEBI:29105"/>
    </cofactor>
    <text evidence="8">Binds 1 zinc ion per subunit.</text>
</comment>
<dbReference type="SUPFAM" id="SSF51338">
    <property type="entry name" value="Composite domain of metallo-dependent hydrolases"/>
    <property type="match status" value="1"/>
</dbReference>
<comment type="catalytic activity">
    <reaction evidence="8">
        <text>guanine + H2O + H(+) = xanthine + NH4(+)</text>
        <dbReference type="Rhea" id="RHEA:14665"/>
        <dbReference type="ChEBI" id="CHEBI:15377"/>
        <dbReference type="ChEBI" id="CHEBI:15378"/>
        <dbReference type="ChEBI" id="CHEBI:16235"/>
        <dbReference type="ChEBI" id="CHEBI:17712"/>
        <dbReference type="ChEBI" id="CHEBI:28938"/>
        <dbReference type="EC" id="3.5.4.3"/>
    </reaction>
</comment>
<sequence length="440" mass="48860">MTTNPKTDSLTRAIRGRVLHFLRDPQFHEDAYQYWDDGVLIVTNGRIAAAGDYTQLAARIPADAEIVDHRGKLIVPGFIDTHVHYPQTDMIASPSPGLLHWLETYTFPEERRFADPDYARGVAGFFTEELLRNGTTSAVVWSTVHKASAEALFAESEARNLRMVTGKVMMDRNCPEFLRDTAETGARDSADLLSRWHNKGRLAYAITPRFAPTSTEAQLAACGELARAYPDAFIQTHVAENRDEVKWVAELFPDARSYLDVYDRYGLLRPGAMYGHAIYLDQDDRRRLADSGAAVAHCPTSNLFLGSGFYDFHQSDANRLNVTLATDVGGGTSFSMFRTMNAAHKVARMGGYYLTALRMFYLATRAAAEALGWTDRVGSFSVGCEADFIVLDPKATPLIARRSNRSETLEEELFAFAMLGDDRVIDSVYVMGEAAHVPAA</sequence>
<dbReference type="UniPathway" id="UPA00603">
    <property type="reaction ID" value="UER00660"/>
</dbReference>
<dbReference type="Proteomes" id="UP000296079">
    <property type="component" value="Chromosome 1"/>
</dbReference>
<dbReference type="AlphaFoldDB" id="Q0KCW6"/>
<evidence type="ECO:0000256" key="5">
    <source>
        <dbReference type="ARBA" id="ARBA00022801"/>
    </source>
</evidence>
<dbReference type="Proteomes" id="UP000008210">
    <property type="component" value="Chromosome 1"/>
</dbReference>
<dbReference type="OrthoDB" id="3189065at2"/>
<dbReference type="eggNOG" id="COG0402">
    <property type="taxonomic scope" value="Bacteria"/>
</dbReference>
<dbReference type="PANTHER" id="PTHR11271">
    <property type="entry name" value="GUANINE DEAMINASE"/>
    <property type="match status" value="1"/>
</dbReference>
<evidence type="ECO:0000259" key="9">
    <source>
        <dbReference type="Pfam" id="PF01979"/>
    </source>
</evidence>
<accession>Q0KCW6</accession>
<dbReference type="HOGENOM" id="CLU_012358_0_2_4"/>
<evidence type="ECO:0000256" key="7">
    <source>
        <dbReference type="NCBIfam" id="TIGR02967"/>
    </source>
</evidence>
<dbReference type="NCBIfam" id="TIGR02967">
    <property type="entry name" value="guan_deamin"/>
    <property type="match status" value="1"/>
</dbReference>
<dbReference type="CDD" id="cd01303">
    <property type="entry name" value="GDEase"/>
    <property type="match status" value="1"/>
</dbReference>